<dbReference type="SUPFAM" id="SSF54593">
    <property type="entry name" value="Glyoxalase/Bleomycin resistance protein/Dihydroxybiphenyl dioxygenase"/>
    <property type="match status" value="1"/>
</dbReference>
<dbReference type="Gene3D" id="3.10.180.10">
    <property type="entry name" value="2,3-Dihydroxybiphenyl 1,2-Dioxygenase, domain 1"/>
    <property type="match status" value="1"/>
</dbReference>
<keyword evidence="3" id="KW-1185">Reference proteome</keyword>
<dbReference type="EMBL" id="AP022613">
    <property type="protein sequence ID" value="BBZ41116.1"/>
    <property type="molecule type" value="Genomic_DNA"/>
</dbReference>
<dbReference type="InterPro" id="IPR037523">
    <property type="entry name" value="VOC_core"/>
</dbReference>
<reference evidence="2 3" key="1">
    <citation type="journal article" date="2019" name="Emerg. Microbes Infect.">
        <title>Comprehensive subspecies identification of 175 nontuberculous mycobacteria species based on 7547 genomic profiles.</title>
        <authorList>
            <person name="Matsumoto Y."/>
            <person name="Kinjo T."/>
            <person name="Motooka D."/>
            <person name="Nabeya D."/>
            <person name="Jung N."/>
            <person name="Uechi K."/>
            <person name="Horii T."/>
            <person name="Iida T."/>
            <person name="Fujita J."/>
            <person name="Nakamura S."/>
        </authorList>
    </citation>
    <scope>NUCLEOTIDE SEQUENCE [LARGE SCALE GENOMIC DNA]</scope>
    <source>
        <strain evidence="2 3">JCM 14738</strain>
    </source>
</reference>
<dbReference type="Pfam" id="PF13669">
    <property type="entry name" value="Glyoxalase_4"/>
    <property type="match status" value="1"/>
</dbReference>
<accession>A0A7I7YH71</accession>
<organism evidence="2 3">
    <name type="scientific">Mycobacterium conspicuum</name>
    <dbReference type="NCBI Taxonomy" id="44010"/>
    <lineage>
        <taxon>Bacteria</taxon>
        <taxon>Bacillati</taxon>
        <taxon>Actinomycetota</taxon>
        <taxon>Actinomycetes</taxon>
        <taxon>Mycobacteriales</taxon>
        <taxon>Mycobacteriaceae</taxon>
        <taxon>Mycobacterium</taxon>
    </lineage>
</organism>
<dbReference type="AlphaFoldDB" id="A0A7I7YH71"/>
<dbReference type="Proteomes" id="UP000467385">
    <property type="component" value="Chromosome"/>
</dbReference>
<feature type="domain" description="VOC" evidence="1">
    <location>
        <begin position="13"/>
        <end position="141"/>
    </location>
</feature>
<gene>
    <name evidence="2" type="ORF">MCNS_41790</name>
</gene>
<dbReference type="PROSITE" id="PS51819">
    <property type="entry name" value="VOC"/>
    <property type="match status" value="1"/>
</dbReference>
<evidence type="ECO:0000313" key="3">
    <source>
        <dbReference type="Proteomes" id="UP000467385"/>
    </source>
</evidence>
<proteinExistence type="predicted"/>
<evidence type="ECO:0000259" key="1">
    <source>
        <dbReference type="PROSITE" id="PS51819"/>
    </source>
</evidence>
<evidence type="ECO:0000313" key="2">
    <source>
        <dbReference type="EMBL" id="BBZ41116.1"/>
    </source>
</evidence>
<sequence length="144" mass="15800">MANVFEMAEALPRMHHVAIAVSAERHDETKRFFGDLGFTFADFELPDVGLHVALDWERGIELLTPTADAAGRESAVAKFLARHGDGLYSAVLRVHDAAAAHEVARRHGSTTLFAQHREVGEFSLDEIELDVRGIPVTVLSTDLP</sequence>
<dbReference type="InterPro" id="IPR029068">
    <property type="entry name" value="Glyas_Bleomycin-R_OHBP_Dase"/>
</dbReference>
<name>A0A7I7YH71_9MYCO</name>
<protein>
    <recommendedName>
        <fullName evidence="1">VOC domain-containing protein</fullName>
    </recommendedName>
</protein>